<feature type="signal peptide" evidence="1">
    <location>
        <begin position="1"/>
        <end position="21"/>
    </location>
</feature>
<reference evidence="2 3" key="1">
    <citation type="submission" date="2015-03" db="EMBL/GenBank/DDBJ databases">
        <authorList>
            <person name="Hassan Y.I."/>
            <person name="Lepp D."/>
            <person name="Li X.-Z."/>
            <person name="Zhou T."/>
        </authorList>
    </citation>
    <scope>NUCLEOTIDE SEQUENCE [LARGE SCALE GENOMIC DNA]</scope>
    <source>
        <strain evidence="2 3">BD-c194</strain>
    </source>
</reference>
<organism evidence="2 3">
    <name type="scientific">Devosia geojensis</name>
    <dbReference type="NCBI Taxonomy" id="443610"/>
    <lineage>
        <taxon>Bacteria</taxon>
        <taxon>Pseudomonadati</taxon>
        <taxon>Pseudomonadota</taxon>
        <taxon>Alphaproteobacteria</taxon>
        <taxon>Hyphomicrobiales</taxon>
        <taxon>Devosiaceae</taxon>
        <taxon>Devosia</taxon>
    </lineage>
</organism>
<proteinExistence type="predicted"/>
<protein>
    <submittedName>
        <fullName evidence="2">Uncharacterized protein</fullName>
    </submittedName>
</protein>
<evidence type="ECO:0000313" key="2">
    <source>
        <dbReference type="EMBL" id="KKB12904.1"/>
    </source>
</evidence>
<sequence>MRTLALIAAVCLAALASPAMAQTRCVSVPENSASRYVENGKQEMLCHHGVITDKVNEMEMKAQIDSLAGSVRQLELQRRFDALPKQPSFVTIP</sequence>
<evidence type="ECO:0000256" key="1">
    <source>
        <dbReference type="SAM" id="SignalP"/>
    </source>
</evidence>
<dbReference type="PATRIC" id="fig|443610.3.peg.3476"/>
<gene>
    <name evidence="2" type="ORF">VE25_04940</name>
</gene>
<dbReference type="EMBL" id="JZEX01000056">
    <property type="protein sequence ID" value="KKB12904.1"/>
    <property type="molecule type" value="Genomic_DNA"/>
</dbReference>
<dbReference type="STRING" id="443610.VE25_04940"/>
<keyword evidence="3" id="KW-1185">Reference proteome</keyword>
<feature type="chain" id="PRO_5002486938" evidence="1">
    <location>
        <begin position="22"/>
        <end position="93"/>
    </location>
</feature>
<dbReference type="Proteomes" id="UP000033632">
    <property type="component" value="Unassembled WGS sequence"/>
</dbReference>
<accession>A0A0F5FVL3</accession>
<dbReference type="RefSeq" id="WP_046107491.1">
    <property type="nucleotide sequence ID" value="NZ_JZEX01000056.1"/>
</dbReference>
<name>A0A0F5FVL3_9HYPH</name>
<keyword evidence="1" id="KW-0732">Signal</keyword>
<comment type="caution">
    <text evidence="2">The sequence shown here is derived from an EMBL/GenBank/DDBJ whole genome shotgun (WGS) entry which is preliminary data.</text>
</comment>
<evidence type="ECO:0000313" key="3">
    <source>
        <dbReference type="Proteomes" id="UP000033632"/>
    </source>
</evidence>
<dbReference type="AlphaFoldDB" id="A0A0F5FVL3"/>